<dbReference type="Gene3D" id="4.10.60.10">
    <property type="entry name" value="Zinc finger, CCHC-type"/>
    <property type="match status" value="1"/>
</dbReference>
<dbReference type="Pfam" id="PF13976">
    <property type="entry name" value="gag_pre-integrs"/>
    <property type="match status" value="1"/>
</dbReference>
<dbReference type="EMBL" id="JBCNJP010000007">
    <property type="protein sequence ID" value="KAK9075327.1"/>
    <property type="molecule type" value="Genomic_DNA"/>
</dbReference>
<dbReference type="InterPro" id="IPR025724">
    <property type="entry name" value="GAG-pre-integrase_dom"/>
</dbReference>
<dbReference type="SMART" id="SM00343">
    <property type="entry name" value="ZnF_C2HC"/>
    <property type="match status" value="1"/>
</dbReference>
<evidence type="ECO:0000256" key="1">
    <source>
        <dbReference type="PROSITE-ProRule" id="PRU00047"/>
    </source>
</evidence>
<evidence type="ECO:0000313" key="4">
    <source>
        <dbReference type="Proteomes" id="UP001408789"/>
    </source>
</evidence>
<dbReference type="Proteomes" id="UP001408789">
    <property type="component" value="Unassembled WGS sequence"/>
</dbReference>
<organism evidence="3 4">
    <name type="scientific">Deinandra increscens subsp. villosa</name>
    <dbReference type="NCBI Taxonomy" id="3103831"/>
    <lineage>
        <taxon>Eukaryota</taxon>
        <taxon>Viridiplantae</taxon>
        <taxon>Streptophyta</taxon>
        <taxon>Embryophyta</taxon>
        <taxon>Tracheophyta</taxon>
        <taxon>Spermatophyta</taxon>
        <taxon>Magnoliopsida</taxon>
        <taxon>eudicotyledons</taxon>
        <taxon>Gunneridae</taxon>
        <taxon>Pentapetalae</taxon>
        <taxon>asterids</taxon>
        <taxon>campanulids</taxon>
        <taxon>Asterales</taxon>
        <taxon>Asteraceae</taxon>
        <taxon>Asteroideae</taxon>
        <taxon>Heliantheae alliance</taxon>
        <taxon>Madieae</taxon>
        <taxon>Madiinae</taxon>
        <taxon>Deinandra</taxon>
    </lineage>
</organism>
<proteinExistence type="predicted"/>
<accession>A0AAP0H899</accession>
<keyword evidence="1" id="KW-0863">Zinc-finger</keyword>
<name>A0AAP0H899_9ASTR</name>
<sequence>MHEEGPPLDSVLVGVKPMTEEEIENEKHMTYGLGNMDRMMTDACEAGPSNTSLNNCVSTSDVSIYCADEVEIKDISEEDAECRRVDESHASSSSSSSSLCLPKDDVLALVSELETSKSKQVAVSLLKKLSESNEKVSGFKIRVPNTKTGRETKPKDFVAYPQVVSAFNRTNKSKSEQFCLITQSDKDKQRVIHKWDDKPEWKSSYPRRTYLCSHVNGPRLMNCFQCGKPGHFAANCVNRPYQPYYPQNLRTSMLEKMMTGEKQKQKQKQQVVFQGKQCNEPMKTEQSKVSNTKAPVTKPVINKWKVTRTPKQTYVSKGVSHKIKPEFIKKQVAKVKRANQPNGKAKAEQQVLKQKGVAQTKQLVYTKLKLEWTPVKKPTGKKVISPQKKSVFVNNSTTVLKPEKTTTWKPKVNIQNEKCVWIKGQPRRTISNLWYVDSGCSRHMTGDLSLLEDVEDFDGGGVSFAGGVGGRISKKGVVRSGNLSFSDVHYVEELSHSLLSVSQICDKDYSVMFNRKECIILKPGVKIPEECVLMRTPRRSNSYLLNMGNPPTSEEACLISKQNENLAMLWHRRLGHANMKNLTKLAKGEHVRKLPIKDFSTVEKCVACAKGKQHKLPHRPKIANSVSSVL</sequence>
<dbReference type="InterPro" id="IPR036875">
    <property type="entry name" value="Znf_CCHC_sf"/>
</dbReference>
<dbReference type="GO" id="GO:0003676">
    <property type="term" value="F:nucleic acid binding"/>
    <property type="evidence" value="ECO:0007669"/>
    <property type="project" value="InterPro"/>
</dbReference>
<keyword evidence="1" id="KW-0479">Metal-binding</keyword>
<dbReference type="GO" id="GO:0008270">
    <property type="term" value="F:zinc ion binding"/>
    <property type="evidence" value="ECO:0007669"/>
    <property type="project" value="UniProtKB-KW"/>
</dbReference>
<dbReference type="SUPFAM" id="SSF57756">
    <property type="entry name" value="Retrovirus zinc finger-like domains"/>
    <property type="match status" value="1"/>
</dbReference>
<dbReference type="InterPro" id="IPR001878">
    <property type="entry name" value="Znf_CCHC"/>
</dbReference>
<comment type="caution">
    <text evidence="3">The sequence shown here is derived from an EMBL/GenBank/DDBJ whole genome shotgun (WGS) entry which is preliminary data.</text>
</comment>
<evidence type="ECO:0000259" key="2">
    <source>
        <dbReference type="PROSITE" id="PS50158"/>
    </source>
</evidence>
<protein>
    <recommendedName>
        <fullName evidence="2">CCHC-type domain-containing protein</fullName>
    </recommendedName>
</protein>
<keyword evidence="4" id="KW-1185">Reference proteome</keyword>
<dbReference type="InterPro" id="IPR054722">
    <property type="entry name" value="PolX-like_BBD"/>
</dbReference>
<dbReference type="Pfam" id="PF00098">
    <property type="entry name" value="zf-CCHC"/>
    <property type="match status" value="1"/>
</dbReference>
<dbReference type="Pfam" id="PF22936">
    <property type="entry name" value="Pol_BBD"/>
    <property type="match status" value="1"/>
</dbReference>
<feature type="domain" description="CCHC-type" evidence="2">
    <location>
        <begin position="223"/>
        <end position="236"/>
    </location>
</feature>
<gene>
    <name evidence="3" type="ORF">SSX86_003650</name>
</gene>
<reference evidence="3 4" key="1">
    <citation type="submission" date="2024-04" db="EMBL/GenBank/DDBJ databases">
        <title>The reference genome of an endangered Asteraceae, Deinandra increscens subsp. villosa, native to the Central Coast of California.</title>
        <authorList>
            <person name="Guilliams M."/>
            <person name="Hasenstab-Lehman K."/>
            <person name="Meyer R."/>
            <person name="Mcevoy S."/>
        </authorList>
    </citation>
    <scope>NUCLEOTIDE SEQUENCE [LARGE SCALE GENOMIC DNA]</scope>
    <source>
        <tissue evidence="3">Leaf</tissue>
    </source>
</reference>
<dbReference type="PROSITE" id="PS50158">
    <property type="entry name" value="ZF_CCHC"/>
    <property type="match status" value="1"/>
</dbReference>
<keyword evidence="1" id="KW-0862">Zinc</keyword>
<dbReference type="AlphaFoldDB" id="A0AAP0H899"/>
<evidence type="ECO:0000313" key="3">
    <source>
        <dbReference type="EMBL" id="KAK9075327.1"/>
    </source>
</evidence>